<feature type="region of interest" description="Disordered" evidence="1">
    <location>
        <begin position="333"/>
        <end position="365"/>
    </location>
</feature>
<dbReference type="Proteomes" id="UP000298030">
    <property type="component" value="Unassembled WGS sequence"/>
</dbReference>
<dbReference type="Pfam" id="PF20414">
    <property type="entry name" value="DUF6698"/>
    <property type="match status" value="1"/>
</dbReference>
<protein>
    <submittedName>
        <fullName evidence="2">Uncharacterized protein</fullName>
    </submittedName>
</protein>
<proteinExistence type="predicted"/>
<organism evidence="2 3">
    <name type="scientific">Coprinellus micaceus</name>
    <name type="common">Glistening ink-cap mushroom</name>
    <name type="synonym">Coprinus micaceus</name>
    <dbReference type="NCBI Taxonomy" id="71717"/>
    <lineage>
        <taxon>Eukaryota</taxon>
        <taxon>Fungi</taxon>
        <taxon>Dikarya</taxon>
        <taxon>Basidiomycota</taxon>
        <taxon>Agaricomycotina</taxon>
        <taxon>Agaricomycetes</taxon>
        <taxon>Agaricomycetidae</taxon>
        <taxon>Agaricales</taxon>
        <taxon>Agaricineae</taxon>
        <taxon>Psathyrellaceae</taxon>
        <taxon>Coprinellus</taxon>
    </lineage>
</organism>
<evidence type="ECO:0000256" key="1">
    <source>
        <dbReference type="SAM" id="MobiDB-lite"/>
    </source>
</evidence>
<name>A0A4Y7SHF8_COPMI</name>
<sequence>MVLRDHIHRIRTDPLVSHGRHFGRTVRTFCRVHTLITNGLSRTMHLELERITKEDLSDVERADHHQYQQLLGLSPGLEERLNTGNEGDLRYVADMITKGMGSARSDDTKSLKAAVVDWITLSNEVLSPPLQRNVKSDRGYLHPRTGELLCPVNLDWNDEKIRRELKSGHLVPSGDMWPRFLFRNYEYNLADPWDGLLRSGLLVKAYKHVFTSPSSVYNGDGTSKSTKSSNARIHGMTSVTIPSIAYIATQASPVRFALSSGATFSRTDKATDSEYFYELLIEVLEDPEEYVEVSDLLKWWNQQIFPSYQIHHRAVHRDSVAAKIKDRRRLIAGGSWKAMEPSSSNSSQSDGRSPSPGALEQEAQS</sequence>
<dbReference type="OrthoDB" id="3160134at2759"/>
<keyword evidence="3" id="KW-1185">Reference proteome</keyword>
<reference evidence="2 3" key="1">
    <citation type="journal article" date="2019" name="Nat. Ecol. Evol.">
        <title>Megaphylogeny resolves global patterns of mushroom evolution.</title>
        <authorList>
            <person name="Varga T."/>
            <person name="Krizsan K."/>
            <person name="Foldi C."/>
            <person name="Dima B."/>
            <person name="Sanchez-Garcia M."/>
            <person name="Sanchez-Ramirez S."/>
            <person name="Szollosi G.J."/>
            <person name="Szarkandi J.G."/>
            <person name="Papp V."/>
            <person name="Albert L."/>
            <person name="Andreopoulos W."/>
            <person name="Angelini C."/>
            <person name="Antonin V."/>
            <person name="Barry K.W."/>
            <person name="Bougher N.L."/>
            <person name="Buchanan P."/>
            <person name="Buyck B."/>
            <person name="Bense V."/>
            <person name="Catcheside P."/>
            <person name="Chovatia M."/>
            <person name="Cooper J."/>
            <person name="Damon W."/>
            <person name="Desjardin D."/>
            <person name="Finy P."/>
            <person name="Geml J."/>
            <person name="Haridas S."/>
            <person name="Hughes K."/>
            <person name="Justo A."/>
            <person name="Karasinski D."/>
            <person name="Kautmanova I."/>
            <person name="Kiss B."/>
            <person name="Kocsube S."/>
            <person name="Kotiranta H."/>
            <person name="LaButti K.M."/>
            <person name="Lechner B.E."/>
            <person name="Liimatainen K."/>
            <person name="Lipzen A."/>
            <person name="Lukacs Z."/>
            <person name="Mihaltcheva S."/>
            <person name="Morgado L.N."/>
            <person name="Niskanen T."/>
            <person name="Noordeloos M.E."/>
            <person name="Ohm R.A."/>
            <person name="Ortiz-Santana B."/>
            <person name="Ovrebo C."/>
            <person name="Racz N."/>
            <person name="Riley R."/>
            <person name="Savchenko A."/>
            <person name="Shiryaev A."/>
            <person name="Soop K."/>
            <person name="Spirin V."/>
            <person name="Szebenyi C."/>
            <person name="Tomsovsky M."/>
            <person name="Tulloss R.E."/>
            <person name="Uehling J."/>
            <person name="Grigoriev I.V."/>
            <person name="Vagvolgyi C."/>
            <person name="Papp T."/>
            <person name="Martin F.M."/>
            <person name="Miettinen O."/>
            <person name="Hibbett D.S."/>
            <person name="Nagy L.G."/>
        </authorList>
    </citation>
    <scope>NUCLEOTIDE SEQUENCE [LARGE SCALE GENOMIC DNA]</scope>
    <source>
        <strain evidence="2 3">FP101781</strain>
    </source>
</reference>
<dbReference type="AlphaFoldDB" id="A0A4Y7SHF8"/>
<dbReference type="EMBL" id="QPFP01000115">
    <property type="protein sequence ID" value="TEB21296.1"/>
    <property type="molecule type" value="Genomic_DNA"/>
</dbReference>
<dbReference type="InterPro" id="IPR046521">
    <property type="entry name" value="DUF6698"/>
</dbReference>
<comment type="caution">
    <text evidence="2">The sequence shown here is derived from an EMBL/GenBank/DDBJ whole genome shotgun (WGS) entry which is preliminary data.</text>
</comment>
<accession>A0A4Y7SHF8</accession>
<feature type="compositionally biased region" description="Low complexity" evidence="1">
    <location>
        <begin position="341"/>
        <end position="356"/>
    </location>
</feature>
<evidence type="ECO:0000313" key="2">
    <source>
        <dbReference type="EMBL" id="TEB21296.1"/>
    </source>
</evidence>
<evidence type="ECO:0000313" key="3">
    <source>
        <dbReference type="Proteomes" id="UP000298030"/>
    </source>
</evidence>
<gene>
    <name evidence="2" type="ORF">FA13DRAFT_1643101</name>
</gene>